<dbReference type="PANTHER" id="PTHR10359:SF19">
    <property type="entry name" value="DNA REPAIR GLYCOSYLASE MJ1434-RELATED"/>
    <property type="match status" value="1"/>
</dbReference>
<dbReference type="SUPFAM" id="SSF48150">
    <property type="entry name" value="DNA-glycosylase"/>
    <property type="match status" value="1"/>
</dbReference>
<evidence type="ECO:0000256" key="1">
    <source>
        <dbReference type="ARBA" id="ARBA00022485"/>
    </source>
</evidence>
<evidence type="ECO:0000259" key="5">
    <source>
        <dbReference type="SMART" id="SM00478"/>
    </source>
</evidence>
<dbReference type="Gene3D" id="1.10.1670.10">
    <property type="entry name" value="Helix-hairpin-Helix base-excision DNA repair enzymes (C-terminal)"/>
    <property type="match status" value="1"/>
</dbReference>
<dbReference type="EMBL" id="NQJD01000006">
    <property type="protein sequence ID" value="TAA75520.1"/>
    <property type="molecule type" value="Genomic_DNA"/>
</dbReference>
<keyword evidence="3" id="KW-0408">Iron</keyword>
<accession>A0A521G3E6</accession>
<keyword evidence="4" id="KW-0411">Iron-sulfur</keyword>
<organism evidence="6 7">
    <name type="scientific">Candidatus Electronema aureum</name>
    <dbReference type="NCBI Taxonomy" id="2005002"/>
    <lineage>
        <taxon>Bacteria</taxon>
        <taxon>Pseudomonadati</taxon>
        <taxon>Thermodesulfobacteriota</taxon>
        <taxon>Desulfobulbia</taxon>
        <taxon>Desulfobulbales</taxon>
        <taxon>Desulfobulbaceae</taxon>
        <taxon>Candidatus Electronema</taxon>
    </lineage>
</organism>
<protein>
    <submittedName>
        <fullName evidence="6">DNA-3-methyladenine glycosylase III</fullName>
    </submittedName>
</protein>
<dbReference type="InterPro" id="IPR011257">
    <property type="entry name" value="DNA_glycosylase"/>
</dbReference>
<keyword evidence="1" id="KW-0004">4Fe-4S</keyword>
<dbReference type="GO" id="GO:0046872">
    <property type="term" value="F:metal ion binding"/>
    <property type="evidence" value="ECO:0007669"/>
    <property type="project" value="UniProtKB-KW"/>
</dbReference>
<dbReference type="Gene3D" id="1.10.340.30">
    <property type="entry name" value="Hypothetical protein, domain 2"/>
    <property type="match status" value="1"/>
</dbReference>
<dbReference type="PIRSF" id="PIRSF001435">
    <property type="entry name" value="Nth"/>
    <property type="match status" value="1"/>
</dbReference>
<dbReference type="SMART" id="SM00478">
    <property type="entry name" value="ENDO3c"/>
    <property type="match status" value="1"/>
</dbReference>
<sequence length="215" mass="23964">MRASAALQEIYNRLLAHFGPQHWWPGDSPFEVMIGAVLTQNTNWCNVEKAIANLKAAELLSPAALSALPLETLAEYIRPAGYHNLKAARLKNLLALIKEQGGVEDLLNQPTTALRELLLAVKGIGPETADSIVLYAASKPIFVVDTYTNRILMRHELISEDSDYFQIQDLFMDNLKEDVALFNEYHALLVRVGKKFCGKSKPKCEDCPLNRLGKS</sequence>
<reference evidence="6" key="1">
    <citation type="submission" date="2017-07" db="EMBL/GenBank/DDBJ databases">
        <title>The cable genome - Insights into the physiology and evolution of filamentous bacteria capable of sulfide oxidation via long distance electron transfer.</title>
        <authorList>
            <person name="Thorup C."/>
            <person name="Bjerg J.T."/>
            <person name="Schreiber L."/>
            <person name="Nielsen L.P."/>
            <person name="Kjeldsen K.U."/>
            <person name="Boesen T."/>
            <person name="Boggild A."/>
            <person name="Meysman F."/>
            <person name="Geelhoed J."/>
            <person name="Schramm A."/>
        </authorList>
    </citation>
    <scope>NUCLEOTIDE SEQUENCE [LARGE SCALE GENOMIC DNA]</scope>
    <source>
        <strain evidence="6">GS</strain>
    </source>
</reference>
<name>A0A521G3E6_9BACT</name>
<comment type="caution">
    <text evidence="6">The sequence shown here is derived from an EMBL/GenBank/DDBJ whole genome shotgun (WGS) entry which is preliminary data.</text>
</comment>
<keyword evidence="7" id="KW-1185">Reference proteome</keyword>
<feature type="domain" description="HhH-GPD" evidence="5">
    <location>
        <begin position="38"/>
        <end position="195"/>
    </location>
</feature>
<evidence type="ECO:0000313" key="7">
    <source>
        <dbReference type="Proteomes" id="UP000316238"/>
    </source>
</evidence>
<dbReference type="Pfam" id="PF00730">
    <property type="entry name" value="HhH-GPD"/>
    <property type="match status" value="1"/>
</dbReference>
<dbReference type="Proteomes" id="UP000316238">
    <property type="component" value="Unassembled WGS sequence"/>
</dbReference>
<dbReference type="GO" id="GO:0051539">
    <property type="term" value="F:4 iron, 4 sulfur cluster binding"/>
    <property type="evidence" value="ECO:0007669"/>
    <property type="project" value="UniProtKB-KW"/>
</dbReference>
<dbReference type="CDD" id="cd00056">
    <property type="entry name" value="ENDO3c"/>
    <property type="match status" value="1"/>
</dbReference>
<evidence type="ECO:0000256" key="4">
    <source>
        <dbReference type="ARBA" id="ARBA00023014"/>
    </source>
</evidence>
<dbReference type="PANTHER" id="PTHR10359">
    <property type="entry name" value="A/G-SPECIFIC ADENINE GLYCOSYLASE/ENDONUCLEASE III"/>
    <property type="match status" value="1"/>
</dbReference>
<dbReference type="InterPro" id="IPR023170">
    <property type="entry name" value="HhH_base_excis_C"/>
</dbReference>
<evidence type="ECO:0000313" key="6">
    <source>
        <dbReference type="EMBL" id="TAA75520.1"/>
    </source>
</evidence>
<dbReference type="GO" id="GO:0003824">
    <property type="term" value="F:catalytic activity"/>
    <property type="evidence" value="ECO:0007669"/>
    <property type="project" value="InterPro"/>
</dbReference>
<gene>
    <name evidence="6" type="ORF">CDV28_10675</name>
</gene>
<keyword evidence="2" id="KW-0479">Metal-binding</keyword>
<proteinExistence type="predicted"/>
<evidence type="ECO:0000256" key="2">
    <source>
        <dbReference type="ARBA" id="ARBA00022723"/>
    </source>
</evidence>
<dbReference type="AlphaFoldDB" id="A0A521G3E6"/>
<evidence type="ECO:0000256" key="3">
    <source>
        <dbReference type="ARBA" id="ARBA00023004"/>
    </source>
</evidence>
<dbReference type="InterPro" id="IPR003265">
    <property type="entry name" value="HhH-GPD_domain"/>
</dbReference>
<dbReference type="GO" id="GO:0006284">
    <property type="term" value="P:base-excision repair"/>
    <property type="evidence" value="ECO:0007669"/>
    <property type="project" value="InterPro"/>
</dbReference>